<evidence type="ECO:0000256" key="2">
    <source>
        <dbReference type="ARBA" id="ARBA00022553"/>
    </source>
</evidence>
<dbReference type="InterPro" id="IPR017892">
    <property type="entry name" value="Pkinase_C"/>
</dbReference>
<dbReference type="SMART" id="SM00133">
    <property type="entry name" value="S_TK_X"/>
    <property type="match status" value="1"/>
</dbReference>
<keyword evidence="2" id="KW-0597">Phosphoprotein</keyword>
<feature type="domain" description="Protein kinase" evidence="7">
    <location>
        <begin position="1"/>
        <end position="67"/>
    </location>
</feature>
<keyword evidence="5" id="KW-0418">Kinase</keyword>
<dbReference type="PROSITE" id="PS50011">
    <property type="entry name" value="PROTEIN_KINASE_DOM"/>
    <property type="match status" value="1"/>
</dbReference>
<name>A0A915ESI4_9BILA</name>
<evidence type="ECO:0000256" key="4">
    <source>
        <dbReference type="ARBA" id="ARBA00022741"/>
    </source>
</evidence>
<organism evidence="9 10">
    <name type="scientific">Ditylenchus dipsaci</name>
    <dbReference type="NCBI Taxonomy" id="166011"/>
    <lineage>
        <taxon>Eukaryota</taxon>
        <taxon>Metazoa</taxon>
        <taxon>Ecdysozoa</taxon>
        <taxon>Nematoda</taxon>
        <taxon>Chromadorea</taxon>
        <taxon>Rhabditida</taxon>
        <taxon>Tylenchina</taxon>
        <taxon>Tylenchomorpha</taxon>
        <taxon>Sphaerularioidea</taxon>
        <taxon>Anguinidae</taxon>
        <taxon>Anguininae</taxon>
        <taxon>Ditylenchus</taxon>
    </lineage>
</organism>
<dbReference type="GO" id="GO:0005524">
    <property type="term" value="F:ATP binding"/>
    <property type="evidence" value="ECO:0007669"/>
    <property type="project" value="UniProtKB-KW"/>
</dbReference>
<dbReference type="Pfam" id="PF00433">
    <property type="entry name" value="Pkinase_C"/>
    <property type="match status" value="1"/>
</dbReference>
<dbReference type="Proteomes" id="UP000887574">
    <property type="component" value="Unplaced"/>
</dbReference>
<dbReference type="PANTHER" id="PTHR24351">
    <property type="entry name" value="RIBOSOMAL PROTEIN S6 KINASE"/>
    <property type="match status" value="1"/>
</dbReference>
<dbReference type="PROSITE" id="PS51285">
    <property type="entry name" value="AGC_KINASE_CTER"/>
    <property type="match status" value="1"/>
</dbReference>
<keyword evidence="4" id="KW-0547">Nucleotide-binding</keyword>
<evidence type="ECO:0000313" key="9">
    <source>
        <dbReference type="Proteomes" id="UP000887574"/>
    </source>
</evidence>
<dbReference type="InterPro" id="IPR011009">
    <property type="entry name" value="Kinase-like_dom_sf"/>
</dbReference>
<dbReference type="GO" id="GO:0004674">
    <property type="term" value="F:protein serine/threonine kinase activity"/>
    <property type="evidence" value="ECO:0007669"/>
    <property type="project" value="UniProtKB-KW"/>
</dbReference>
<evidence type="ECO:0000256" key="3">
    <source>
        <dbReference type="ARBA" id="ARBA00022679"/>
    </source>
</evidence>
<dbReference type="SUPFAM" id="SSF56112">
    <property type="entry name" value="Protein kinase-like (PK-like)"/>
    <property type="match status" value="1"/>
</dbReference>
<reference evidence="10" key="1">
    <citation type="submission" date="2022-11" db="UniProtKB">
        <authorList>
            <consortium name="WormBaseParasite"/>
        </authorList>
    </citation>
    <scope>IDENTIFICATION</scope>
</reference>
<dbReference type="InterPro" id="IPR000961">
    <property type="entry name" value="AGC-kinase_C"/>
</dbReference>
<keyword evidence="1" id="KW-0723">Serine/threonine-protein kinase</keyword>
<dbReference type="Gene3D" id="1.10.510.10">
    <property type="entry name" value="Transferase(Phosphotransferase) domain 1"/>
    <property type="match status" value="1"/>
</dbReference>
<keyword evidence="9" id="KW-1185">Reference proteome</keyword>
<dbReference type="WBParaSite" id="jg8485">
    <property type="protein sequence ID" value="jg8485"/>
    <property type="gene ID" value="jg8485"/>
</dbReference>
<evidence type="ECO:0000256" key="5">
    <source>
        <dbReference type="ARBA" id="ARBA00022777"/>
    </source>
</evidence>
<protein>
    <submittedName>
        <fullName evidence="10">AGC-kinase C-terminal domain-containing protein</fullName>
    </submittedName>
</protein>
<evidence type="ECO:0000259" key="8">
    <source>
        <dbReference type="PROSITE" id="PS51285"/>
    </source>
</evidence>
<evidence type="ECO:0000256" key="1">
    <source>
        <dbReference type="ARBA" id="ARBA00022527"/>
    </source>
</evidence>
<feature type="domain" description="AGC-kinase C-terminal" evidence="8">
    <location>
        <begin position="70"/>
        <end position="137"/>
    </location>
</feature>
<dbReference type="Gene3D" id="3.30.200.20">
    <property type="entry name" value="Phosphorylase Kinase, domain 1"/>
    <property type="match status" value="1"/>
</dbReference>
<dbReference type="AlphaFoldDB" id="A0A915ESI4"/>
<sequence>MLVGEPPFSGDDEEEIFDSIVSDEVRYPRFLSIESIAIMRRLMRKNPEKRIGSGEADASEVKKQRFFVHINWEWEKLLSREIKPKFIPTIRNLEDVSNFDEEFTRETPVRFSPAKDKRPISDSDHRLFNNFDFCDIE</sequence>
<proteinExistence type="predicted"/>
<dbReference type="InterPro" id="IPR000719">
    <property type="entry name" value="Prot_kinase_dom"/>
</dbReference>
<keyword evidence="6" id="KW-0067">ATP-binding</keyword>
<accession>A0A915ESI4</accession>
<evidence type="ECO:0000259" key="7">
    <source>
        <dbReference type="PROSITE" id="PS50011"/>
    </source>
</evidence>
<evidence type="ECO:0000313" key="10">
    <source>
        <dbReference type="WBParaSite" id="jg8485"/>
    </source>
</evidence>
<keyword evidence="3" id="KW-0808">Transferase</keyword>
<evidence type="ECO:0000256" key="6">
    <source>
        <dbReference type="ARBA" id="ARBA00022840"/>
    </source>
</evidence>